<dbReference type="SUPFAM" id="SSF81321">
    <property type="entry name" value="Family A G protein-coupled receptor-like"/>
    <property type="match status" value="1"/>
</dbReference>
<evidence type="ECO:0000256" key="4">
    <source>
        <dbReference type="ARBA" id="ARBA00022989"/>
    </source>
</evidence>
<comment type="similarity">
    <text evidence="9">Belongs to the G-protein coupled receptor 1 family.</text>
</comment>
<feature type="domain" description="G-protein coupled receptors family 1 profile" evidence="11">
    <location>
        <begin position="1"/>
        <end position="223"/>
    </location>
</feature>
<comment type="subcellular location">
    <subcellularLocation>
        <location evidence="1">Cell membrane</location>
        <topology evidence="1">Multi-pass membrane protein</topology>
    </subcellularLocation>
</comment>
<evidence type="ECO:0000256" key="8">
    <source>
        <dbReference type="ARBA" id="ARBA00023224"/>
    </source>
</evidence>
<dbReference type="PROSITE" id="PS50262">
    <property type="entry name" value="G_PROTEIN_RECEP_F1_2"/>
    <property type="match status" value="1"/>
</dbReference>
<evidence type="ECO:0000256" key="5">
    <source>
        <dbReference type="ARBA" id="ARBA00023040"/>
    </source>
</evidence>
<evidence type="ECO:0000256" key="2">
    <source>
        <dbReference type="ARBA" id="ARBA00022475"/>
    </source>
</evidence>
<dbReference type="AlphaFoldDB" id="A0A3S6CHU0"/>
<reference evidence="12" key="1">
    <citation type="submission" date="2015-02" db="EMBL/GenBank/DDBJ databases">
        <title>Putative olfactory genes identified within the migratory male Japanese Grenadier Anchovy Coilia nasus olfactory epithelium transcriptomes.</title>
        <authorList>
            <person name="Zhu G."/>
            <person name="Tang W."/>
        </authorList>
    </citation>
    <scope>NUCLEOTIDE SEQUENCE</scope>
</reference>
<evidence type="ECO:0000256" key="1">
    <source>
        <dbReference type="ARBA" id="ARBA00004651"/>
    </source>
</evidence>
<dbReference type="Pfam" id="PF00001">
    <property type="entry name" value="7tm_1"/>
    <property type="match status" value="1"/>
</dbReference>
<dbReference type="PRINTS" id="PR00237">
    <property type="entry name" value="GPCRRHODOPSN"/>
</dbReference>
<dbReference type="EMBL" id="KP733839">
    <property type="protein sequence ID" value="ALH06547.1"/>
    <property type="molecule type" value="mRNA"/>
</dbReference>
<proteinExistence type="evidence at transcript level"/>
<keyword evidence="6 10" id="KW-0472">Membrane</keyword>
<dbReference type="PANTHER" id="PTHR24249">
    <property type="entry name" value="HISTAMINE RECEPTOR-RELATED G-PROTEIN COUPLED RECEPTOR"/>
    <property type="match status" value="1"/>
</dbReference>
<dbReference type="PANTHER" id="PTHR24249:SF381">
    <property type="entry name" value="TRACE AMINE ASSOCIATED RECEPTOR 19P-RELATED"/>
    <property type="match status" value="1"/>
</dbReference>
<organism evidence="12">
    <name type="scientific">Coilia nasus</name>
    <name type="common">Japanese grenadier anchovy</name>
    <dbReference type="NCBI Taxonomy" id="365059"/>
    <lineage>
        <taxon>Eukaryota</taxon>
        <taxon>Metazoa</taxon>
        <taxon>Chordata</taxon>
        <taxon>Craniata</taxon>
        <taxon>Vertebrata</taxon>
        <taxon>Euteleostomi</taxon>
        <taxon>Actinopterygii</taxon>
        <taxon>Neopterygii</taxon>
        <taxon>Teleostei</taxon>
        <taxon>Clupei</taxon>
        <taxon>Clupeiformes</taxon>
        <taxon>Clupeoidei</taxon>
        <taxon>Engraulidae</taxon>
        <taxon>Coilinae</taxon>
        <taxon>Coilia</taxon>
    </lineage>
</organism>
<dbReference type="PROSITE" id="PS00237">
    <property type="entry name" value="G_PROTEIN_RECEP_F1_1"/>
    <property type="match status" value="1"/>
</dbReference>
<evidence type="ECO:0000256" key="10">
    <source>
        <dbReference type="SAM" id="Phobius"/>
    </source>
</evidence>
<keyword evidence="2" id="KW-1003">Cell membrane</keyword>
<name>A0A3S6CHU0_COINA</name>
<dbReference type="InterPro" id="IPR017452">
    <property type="entry name" value="GPCR_Rhodpsn_7TM"/>
</dbReference>
<dbReference type="Gene3D" id="1.20.1070.10">
    <property type="entry name" value="Rhodopsin 7-helix transmembrane proteins"/>
    <property type="match status" value="1"/>
</dbReference>
<dbReference type="InterPro" id="IPR050569">
    <property type="entry name" value="TAAR"/>
</dbReference>
<keyword evidence="5 9" id="KW-0297">G-protein coupled receptor</keyword>
<feature type="transmembrane region" description="Helical" evidence="10">
    <location>
        <begin position="109"/>
        <end position="136"/>
    </location>
</feature>
<evidence type="ECO:0000256" key="9">
    <source>
        <dbReference type="RuleBase" id="RU000688"/>
    </source>
</evidence>
<dbReference type="GO" id="GO:0001594">
    <property type="term" value="F:trace-amine receptor activity"/>
    <property type="evidence" value="ECO:0007669"/>
    <property type="project" value="TreeGrafter"/>
</dbReference>
<keyword evidence="4 10" id="KW-1133">Transmembrane helix</keyword>
<evidence type="ECO:0000313" key="12">
    <source>
        <dbReference type="EMBL" id="ALH06547.1"/>
    </source>
</evidence>
<accession>A0A3S6CHU0</accession>
<evidence type="ECO:0000259" key="11">
    <source>
        <dbReference type="PROSITE" id="PS50262"/>
    </source>
</evidence>
<dbReference type="GO" id="GO:0005886">
    <property type="term" value="C:plasma membrane"/>
    <property type="evidence" value="ECO:0007669"/>
    <property type="project" value="UniProtKB-SubCell"/>
</dbReference>
<feature type="transmembrane region" description="Helical" evidence="10">
    <location>
        <begin position="171"/>
        <end position="188"/>
    </location>
</feature>
<gene>
    <name evidence="12" type="primary">TAAR</name>
</gene>
<feature type="transmembrane region" description="Helical" evidence="10">
    <location>
        <begin position="63"/>
        <end position="89"/>
    </location>
</feature>
<feature type="transmembrane region" description="Helical" evidence="10">
    <location>
        <begin position="200"/>
        <end position="226"/>
    </location>
</feature>
<evidence type="ECO:0000256" key="6">
    <source>
        <dbReference type="ARBA" id="ARBA00023136"/>
    </source>
</evidence>
<protein>
    <submittedName>
        <fullName evidence="12">Trace amine-associated receptor</fullName>
    </submittedName>
</protein>
<keyword evidence="7 9" id="KW-0675">Receptor</keyword>
<keyword evidence="8 9" id="KW-0807">Transducer</keyword>
<sequence length="253" mass="28801">MPLQFVSLIESCWFFGAVACAFFNFVSFHLPTTSVHIVALIAVDRCMALSDPFFYFKKITVNLIIIIATLDWVFSLVYCFTLLYCTGFFTRALTLCPYTCLIAVVDEIWSWVDFVLVFALPCSIMFVLYLIIFAIARRHANAIRAANSQVNPNARQNDNVPKRSERKAAKVLGILVSVFLLCIVPYYIANLIPGRINAEIFELVLNITSALFYLNSLFNPIIYALFYPWFRKCMKIILSCQICSPSSSVMHVM</sequence>
<evidence type="ECO:0000256" key="7">
    <source>
        <dbReference type="ARBA" id="ARBA00023170"/>
    </source>
</evidence>
<dbReference type="InterPro" id="IPR000276">
    <property type="entry name" value="GPCR_Rhodpsn"/>
</dbReference>
<evidence type="ECO:0000256" key="3">
    <source>
        <dbReference type="ARBA" id="ARBA00022692"/>
    </source>
</evidence>
<keyword evidence="3 9" id="KW-0812">Transmembrane</keyword>